<dbReference type="Pfam" id="PF00836">
    <property type="entry name" value="Stathmin"/>
    <property type="match status" value="1"/>
</dbReference>
<dbReference type="SUPFAM" id="SSF101494">
    <property type="entry name" value="Stathmin"/>
    <property type="match status" value="1"/>
</dbReference>
<proteinExistence type="predicted"/>
<dbReference type="EMBL" id="CAJFCJ010000002">
    <property type="protein sequence ID" value="CAD5111942.1"/>
    <property type="molecule type" value="Genomic_DNA"/>
</dbReference>
<dbReference type="Gene3D" id="6.10.280.30">
    <property type="match status" value="1"/>
</dbReference>
<evidence type="ECO:0000313" key="3">
    <source>
        <dbReference type="Proteomes" id="UP000549394"/>
    </source>
</evidence>
<dbReference type="PRINTS" id="PR00345">
    <property type="entry name" value="STATHMIN"/>
</dbReference>
<comment type="caution">
    <text evidence="2">The sequence shown here is derived from an EMBL/GenBank/DDBJ whole genome shotgun (WGS) entry which is preliminary data.</text>
</comment>
<feature type="compositionally biased region" description="Low complexity" evidence="1">
    <location>
        <begin position="67"/>
        <end position="85"/>
    </location>
</feature>
<feature type="compositionally biased region" description="Basic and acidic residues" evidence="1">
    <location>
        <begin position="299"/>
        <end position="311"/>
    </location>
</feature>
<organism evidence="2 3">
    <name type="scientific">Dimorphilus gyrociliatus</name>
    <dbReference type="NCBI Taxonomy" id="2664684"/>
    <lineage>
        <taxon>Eukaryota</taxon>
        <taxon>Metazoa</taxon>
        <taxon>Spiralia</taxon>
        <taxon>Lophotrochozoa</taxon>
        <taxon>Annelida</taxon>
        <taxon>Polychaeta</taxon>
        <taxon>Polychaeta incertae sedis</taxon>
        <taxon>Dinophilidae</taxon>
        <taxon>Dimorphilus</taxon>
    </lineage>
</organism>
<dbReference type="GO" id="GO:0031110">
    <property type="term" value="P:regulation of microtubule polymerization or depolymerization"/>
    <property type="evidence" value="ECO:0007669"/>
    <property type="project" value="InterPro"/>
</dbReference>
<dbReference type="InterPro" id="IPR036002">
    <property type="entry name" value="Stathmin_sf"/>
</dbReference>
<evidence type="ECO:0000313" key="2">
    <source>
        <dbReference type="EMBL" id="CAD5111942.1"/>
    </source>
</evidence>
<feature type="compositionally biased region" description="Basic and acidic residues" evidence="1">
    <location>
        <begin position="14"/>
        <end position="25"/>
    </location>
</feature>
<gene>
    <name evidence="2" type="ORF">DGYR_LOCUS1165</name>
</gene>
<evidence type="ECO:0000256" key="1">
    <source>
        <dbReference type="SAM" id="MobiDB-lite"/>
    </source>
</evidence>
<feature type="region of interest" description="Disordered" evidence="1">
    <location>
        <begin position="242"/>
        <end position="261"/>
    </location>
</feature>
<protein>
    <submittedName>
        <fullName evidence="2">DgyrCDS1204</fullName>
    </submittedName>
</protein>
<sequence length="339" mass="38566">MGCGASKRQVQPVDDNKKPPTDSKKLLKKRKSKRIDVQVAPNRDSEGEDAGIELPSIKSDRANSGVSRYGSSKSRTSSVLRSSKLFGSRDSLGLDSRNGSATSKVSKHSCDSGFDDPEYAKVITEESNENEVNRVENDFKTPRDMSDFSLSGVSYARISSATKKIRKEERDILANLQNEGLIQRPVSRAAGGFSFEIVSDEQAMGLNVRKPPARLMKLEKRKKKKRELTEDDIKAKLEKAELRRKKNEQERVEKAQKSSIQDALDKFADMQKSKENEFLCKEEIANEKKNERLKEMRERLRAKERHAEEVRQRKKLNKLRASQENFESSEISNENENLL</sequence>
<reference evidence="2 3" key="1">
    <citation type="submission" date="2020-08" db="EMBL/GenBank/DDBJ databases">
        <authorList>
            <person name="Hejnol A."/>
        </authorList>
    </citation>
    <scope>NUCLEOTIDE SEQUENCE [LARGE SCALE GENOMIC DNA]</scope>
</reference>
<accession>A0A7I8V809</accession>
<feature type="compositionally biased region" description="Low complexity" evidence="1">
    <location>
        <begin position="322"/>
        <end position="339"/>
    </location>
</feature>
<dbReference type="Proteomes" id="UP000549394">
    <property type="component" value="Unassembled WGS sequence"/>
</dbReference>
<feature type="region of interest" description="Disordered" evidence="1">
    <location>
        <begin position="299"/>
        <end position="339"/>
    </location>
</feature>
<dbReference type="AlphaFoldDB" id="A0A7I8V809"/>
<dbReference type="PROSITE" id="PS51663">
    <property type="entry name" value="STATHMIN_3"/>
    <property type="match status" value="1"/>
</dbReference>
<dbReference type="PANTHER" id="PTHR10104">
    <property type="entry name" value="STATHMIN"/>
    <property type="match status" value="1"/>
</dbReference>
<keyword evidence="3" id="KW-1185">Reference proteome</keyword>
<name>A0A7I8V809_9ANNE</name>
<feature type="region of interest" description="Disordered" evidence="1">
    <location>
        <begin position="1"/>
        <end position="111"/>
    </location>
</feature>
<dbReference type="InterPro" id="IPR000956">
    <property type="entry name" value="Stathmin_fam"/>
</dbReference>
<feature type="compositionally biased region" description="Basic and acidic residues" evidence="1">
    <location>
        <begin position="242"/>
        <end position="256"/>
    </location>
</feature>
<dbReference type="OrthoDB" id="10057469at2759"/>